<accession>D1NVR4</accession>
<feature type="region of interest" description="Disordered" evidence="1">
    <location>
        <begin position="50"/>
        <end position="104"/>
    </location>
</feature>
<dbReference type="InterPro" id="IPR003439">
    <property type="entry name" value="ABC_transporter-like_ATP-bd"/>
</dbReference>
<proteinExistence type="predicted"/>
<evidence type="ECO:0000313" key="4">
    <source>
        <dbReference type="EMBL" id="KFI59387.1"/>
    </source>
</evidence>
<feature type="domain" description="ABC transporter" evidence="2">
    <location>
        <begin position="181"/>
        <end position="392"/>
    </location>
</feature>
<dbReference type="eggNOG" id="COG1136">
    <property type="taxonomic scope" value="Bacteria"/>
</dbReference>
<dbReference type="InterPro" id="IPR015854">
    <property type="entry name" value="ABC_transpr_LolD-like"/>
</dbReference>
<sequence length="393" mass="41634">MTEPQHNDDTFEPAPESKVPDSIQFAVDYDDDLLESELYADDLANNDPSAFVDAMEAAEVLEQADHREHEVQDAQGTQGSKPANEDQAAKHSSAQATSADTASTSTANAVDTAAASDTADTSSAADAAASASPATTRATTATPAPTASGTTSTRVSARLDHELHESDDAAADAVFKAYPTYQFSHVSVEHDHERVLDDVSFACQAGTATALLVSADKPDQHAMLLAVMSGIVYPTQGDVMVRSQNIGHMLPHEVRGHHLGLMLQQFSLRSDLDAEHNLIYAMQASQRNFLKPLPILAQEALAQVGFEQGGRATAVGKLDVMAQHRVALARALCREPDVLIADEPTATLDASDAASFLQLLTKQVGEGNKQRAVIVVTSDPQVASQVGNVISID</sequence>
<dbReference type="PANTHER" id="PTHR24220">
    <property type="entry name" value="IMPORT ATP-BINDING PROTEIN"/>
    <property type="match status" value="1"/>
</dbReference>
<dbReference type="SUPFAM" id="SSF52540">
    <property type="entry name" value="P-loop containing nucleoside triphosphate hydrolases"/>
    <property type="match status" value="1"/>
</dbReference>
<feature type="compositionally biased region" description="Low complexity" evidence="1">
    <location>
        <begin position="92"/>
        <end position="104"/>
    </location>
</feature>
<feature type="region of interest" description="Disordered" evidence="1">
    <location>
        <begin position="1"/>
        <end position="22"/>
    </location>
</feature>
<dbReference type="EMBL" id="ABXB03000003">
    <property type="protein sequence ID" value="EFA22915.1"/>
    <property type="molecule type" value="Genomic_DNA"/>
</dbReference>
<evidence type="ECO:0000313" key="3">
    <source>
        <dbReference type="EMBL" id="EFA22915.1"/>
    </source>
</evidence>
<feature type="region of interest" description="Disordered" evidence="1">
    <location>
        <begin position="116"/>
        <end position="154"/>
    </location>
</feature>
<organism evidence="3 5">
    <name type="scientific">Bifidobacterium gallicum DSM 20093 = LMG 11596</name>
    <dbReference type="NCBI Taxonomy" id="561180"/>
    <lineage>
        <taxon>Bacteria</taxon>
        <taxon>Bacillati</taxon>
        <taxon>Actinomycetota</taxon>
        <taxon>Actinomycetes</taxon>
        <taxon>Bifidobacteriales</taxon>
        <taxon>Bifidobacteriaceae</taxon>
        <taxon>Bifidobacterium</taxon>
    </lineage>
</organism>
<evidence type="ECO:0000313" key="6">
    <source>
        <dbReference type="Proteomes" id="UP000029074"/>
    </source>
</evidence>
<dbReference type="PANTHER" id="PTHR24220:SF86">
    <property type="entry name" value="ABC TRANSPORTER ABCH.1"/>
    <property type="match status" value="1"/>
</dbReference>
<reference evidence="3 5" key="1">
    <citation type="submission" date="2009-11" db="EMBL/GenBank/DDBJ databases">
        <authorList>
            <person name="Weinstock G."/>
            <person name="Sodergren E."/>
            <person name="Clifton S."/>
            <person name="Fulton L."/>
            <person name="Fulton B."/>
            <person name="Courtney L."/>
            <person name="Fronick C."/>
            <person name="Harrison M."/>
            <person name="Strong C."/>
            <person name="Farmer C."/>
            <person name="Delahaunty K."/>
            <person name="Markovic C."/>
            <person name="Hall O."/>
            <person name="Minx P."/>
            <person name="Tomlinson C."/>
            <person name="Mitreva M."/>
            <person name="Nelson J."/>
            <person name="Hou S."/>
            <person name="Wollam A."/>
            <person name="Pepin K.H."/>
            <person name="Johnson M."/>
            <person name="Bhonagiri V."/>
            <person name="Nash W.E."/>
            <person name="Warren W."/>
            <person name="Chinwalla A."/>
            <person name="Mardis E.R."/>
            <person name="Wilson R.K."/>
        </authorList>
    </citation>
    <scope>NUCLEOTIDE SEQUENCE [LARGE SCALE GENOMIC DNA]</scope>
    <source>
        <strain evidence="3 5">DSM 20093</strain>
    </source>
</reference>
<comment type="caution">
    <text evidence="3">The sequence shown here is derived from an EMBL/GenBank/DDBJ whole genome shotgun (WGS) entry which is preliminary data.</text>
</comment>
<dbReference type="Pfam" id="PF00005">
    <property type="entry name" value="ABC_tran"/>
    <property type="match status" value="1"/>
</dbReference>
<feature type="compositionally biased region" description="Basic and acidic residues" evidence="1">
    <location>
        <begin position="63"/>
        <end position="72"/>
    </location>
</feature>
<feature type="compositionally biased region" description="Low complexity" evidence="1">
    <location>
        <begin position="116"/>
        <end position="153"/>
    </location>
</feature>
<keyword evidence="3" id="KW-0547">Nucleotide-binding</keyword>
<dbReference type="PROSITE" id="PS50893">
    <property type="entry name" value="ABC_TRANSPORTER_2"/>
    <property type="match status" value="1"/>
</dbReference>
<dbReference type="Gene3D" id="3.40.50.300">
    <property type="entry name" value="P-loop containing nucleotide triphosphate hydrolases"/>
    <property type="match status" value="1"/>
</dbReference>
<keyword evidence="4" id="KW-0378">Hydrolase</keyword>
<dbReference type="EC" id="3.6.3.17" evidence="4"/>
<dbReference type="Proteomes" id="UP000029074">
    <property type="component" value="Unassembled WGS sequence"/>
</dbReference>
<keyword evidence="3" id="KW-0067">ATP-binding</keyword>
<name>D1NVR4_9BIFI</name>
<dbReference type="InterPro" id="IPR027417">
    <property type="entry name" value="P-loop_NTPase"/>
</dbReference>
<dbReference type="EMBL" id="JGYW01000003">
    <property type="protein sequence ID" value="KFI59387.1"/>
    <property type="molecule type" value="Genomic_DNA"/>
</dbReference>
<reference evidence="4 6" key="2">
    <citation type="submission" date="2014-03" db="EMBL/GenBank/DDBJ databases">
        <title>Genomics of Bifidobacteria.</title>
        <authorList>
            <person name="Ventura M."/>
            <person name="Milani C."/>
            <person name="Lugli G.A."/>
        </authorList>
    </citation>
    <scope>NUCLEOTIDE SEQUENCE [LARGE SCALE GENOMIC DNA]</scope>
    <source>
        <strain evidence="4 6">LMG 11596</strain>
    </source>
</reference>
<keyword evidence="6" id="KW-1185">Reference proteome</keyword>
<evidence type="ECO:0000259" key="2">
    <source>
        <dbReference type="PROSITE" id="PS50893"/>
    </source>
</evidence>
<dbReference type="AlphaFoldDB" id="D1NVR4"/>
<protein>
    <submittedName>
        <fullName evidence="3">ABC transporter, ATP-binding protein</fullName>
    </submittedName>
    <submittedName>
        <fullName evidence="4">Putative ABC-transporter ATP-binding protein</fullName>
        <ecNumber evidence="4">3.6.3.17</ecNumber>
    </submittedName>
</protein>
<dbReference type="Proteomes" id="UP000003656">
    <property type="component" value="Unassembled WGS sequence"/>
</dbReference>
<dbReference type="GO" id="GO:0016887">
    <property type="term" value="F:ATP hydrolysis activity"/>
    <property type="evidence" value="ECO:0007669"/>
    <property type="project" value="InterPro"/>
</dbReference>
<dbReference type="OrthoDB" id="3239808at2"/>
<dbReference type="GO" id="GO:0005886">
    <property type="term" value="C:plasma membrane"/>
    <property type="evidence" value="ECO:0007669"/>
    <property type="project" value="TreeGrafter"/>
</dbReference>
<dbReference type="GO" id="GO:0005524">
    <property type="term" value="F:ATP binding"/>
    <property type="evidence" value="ECO:0007669"/>
    <property type="project" value="UniProtKB-KW"/>
</dbReference>
<evidence type="ECO:0000313" key="5">
    <source>
        <dbReference type="Proteomes" id="UP000003656"/>
    </source>
</evidence>
<dbReference type="GO" id="GO:0022857">
    <property type="term" value="F:transmembrane transporter activity"/>
    <property type="evidence" value="ECO:0007669"/>
    <property type="project" value="TreeGrafter"/>
</dbReference>
<evidence type="ECO:0000256" key="1">
    <source>
        <dbReference type="SAM" id="MobiDB-lite"/>
    </source>
</evidence>
<gene>
    <name evidence="4" type="ORF">BGLCM_0497</name>
    <name evidence="3" type="ORF">BIFGAL_03956</name>
</gene>
<dbReference type="STRING" id="561180.BIFGAL_03956"/>
<dbReference type="RefSeq" id="WP_006295407.1">
    <property type="nucleotide sequence ID" value="NZ_ABXB03000003.1"/>
</dbReference>